<reference evidence="3 4" key="1">
    <citation type="journal article" date="2013" name="Front. Microbiol.">
        <title>Comparative genomic analyses of the cyanobacterium, Lyngbya aestuarii BL J, a powerful hydrogen producer.</title>
        <authorList>
            <person name="Kothari A."/>
            <person name="Vaughn M."/>
            <person name="Garcia-Pichel F."/>
        </authorList>
    </citation>
    <scope>NUCLEOTIDE SEQUENCE [LARGE SCALE GENOMIC DNA]</scope>
    <source>
        <strain evidence="3 4">BL J</strain>
    </source>
</reference>
<accession>U7QQ53</accession>
<dbReference type="Pfam" id="PF07282">
    <property type="entry name" value="Cas12f1-like_TNB"/>
    <property type="match status" value="1"/>
</dbReference>
<gene>
    <name evidence="3" type="ORF">M595_0762</name>
</gene>
<sequence>MVKNRHLAKSISDVGWSIFRHWLEYFAIKYGKLTIPVSPHNTSQNCSNCGKKVVKSLSTITHICPHCGYTEDRDVNAAKNILKKALSTVGQTGSLKLGEFPPLFMLEQSCIGKREL</sequence>
<evidence type="ECO:0000256" key="1">
    <source>
        <dbReference type="ARBA" id="ARBA00023125"/>
    </source>
</evidence>
<dbReference type="Proteomes" id="UP000017127">
    <property type="component" value="Unassembled WGS sequence"/>
</dbReference>
<comment type="caution">
    <text evidence="3">The sequence shown here is derived from an EMBL/GenBank/DDBJ whole genome shotgun (WGS) entry which is preliminary data.</text>
</comment>
<evidence type="ECO:0000313" key="4">
    <source>
        <dbReference type="Proteomes" id="UP000017127"/>
    </source>
</evidence>
<evidence type="ECO:0000313" key="3">
    <source>
        <dbReference type="EMBL" id="ERT09250.1"/>
    </source>
</evidence>
<feature type="domain" description="C2H2-type" evidence="2">
    <location>
        <begin position="46"/>
        <end position="66"/>
    </location>
</feature>
<keyword evidence="4" id="KW-1185">Reference proteome</keyword>
<dbReference type="OrthoDB" id="4278026at2"/>
<evidence type="ECO:0000259" key="2">
    <source>
        <dbReference type="PROSITE" id="PS00028"/>
    </source>
</evidence>
<proteinExistence type="predicted"/>
<dbReference type="GO" id="GO:0003677">
    <property type="term" value="F:DNA binding"/>
    <property type="evidence" value="ECO:0007669"/>
    <property type="project" value="UniProtKB-KW"/>
</dbReference>
<organism evidence="3 4">
    <name type="scientific">Lyngbya aestuarii BL J</name>
    <dbReference type="NCBI Taxonomy" id="1348334"/>
    <lineage>
        <taxon>Bacteria</taxon>
        <taxon>Bacillati</taxon>
        <taxon>Cyanobacteriota</taxon>
        <taxon>Cyanophyceae</taxon>
        <taxon>Oscillatoriophycideae</taxon>
        <taxon>Oscillatoriales</taxon>
        <taxon>Microcoleaceae</taxon>
        <taxon>Lyngbya</taxon>
    </lineage>
</organism>
<dbReference type="AlphaFoldDB" id="U7QQ53"/>
<dbReference type="PATRIC" id="fig|1348334.3.peg.749"/>
<name>U7QQ53_9CYAN</name>
<dbReference type="InterPro" id="IPR010095">
    <property type="entry name" value="Cas12f1-like_TNB"/>
</dbReference>
<dbReference type="InterPro" id="IPR013087">
    <property type="entry name" value="Znf_C2H2_type"/>
</dbReference>
<dbReference type="NCBIfam" id="NF040570">
    <property type="entry name" value="guided_TnpB"/>
    <property type="match status" value="1"/>
</dbReference>
<dbReference type="EMBL" id="AUZM01000004">
    <property type="protein sequence ID" value="ERT09250.1"/>
    <property type="molecule type" value="Genomic_DNA"/>
</dbReference>
<protein>
    <submittedName>
        <fullName evidence="3">Putative transposase DNA-binding domain protein</fullName>
    </submittedName>
</protein>
<keyword evidence="1 3" id="KW-0238">DNA-binding</keyword>
<dbReference type="PROSITE" id="PS00028">
    <property type="entry name" value="ZINC_FINGER_C2H2_1"/>
    <property type="match status" value="1"/>
</dbReference>